<reference evidence="2" key="2">
    <citation type="submission" date="2022-01" db="EMBL/GenBank/DDBJ databases">
        <authorList>
            <person name="Zivanovic Y."/>
            <person name="Moreira D."/>
            <person name="Lopez-Garcia P."/>
        </authorList>
    </citation>
    <scope>NUCLEOTIDE SEQUENCE</scope>
    <source>
        <strain evidence="2">G9</strain>
    </source>
</reference>
<accession>A0ABT6F0Q9</accession>
<dbReference type="Proteomes" id="UP001154265">
    <property type="component" value="Unassembled WGS sequence"/>
</dbReference>
<dbReference type="Pfam" id="PF19991">
    <property type="entry name" value="HMA_2"/>
    <property type="match status" value="1"/>
</dbReference>
<sequence length="362" mass="38365">MPKPSDDEESLPPVAELVHLTRDRLRLRLPLLKKDPDYGRYLQDYLKPIPGITEVRLNLQAASLSIHYALDLITPLQILALIERWGDVQIIGQGHKGLENLTRAFELEPQEVGGKLKQMGGFVVGGQIGDVVGGVVGGTAGGVFMGPAGMLMGAQVGTFVGGVIGGRLGIEAMEQISQLTFQDMQDAPGPKTALTPEEIRREAEIAKALEIRSGAKMGEVVGELAGGIAGQTVLGPPGEAVGRVLGEMLGGQIGEDVSRQVAEKSEAAIPTDLSVNIVLEWWMKTSRAFVGETALATLGGLLSRVILGPQAESVGLRAGTRVGRLVDWNGQDGQKTKEMAETPPTETEITTSPESNREGKSV</sequence>
<comment type="caution">
    <text evidence="2">The sequence shown here is derived from an EMBL/GenBank/DDBJ whole genome shotgun (WGS) entry which is preliminary data.</text>
</comment>
<protein>
    <recommendedName>
        <fullName evidence="4">Glycine zipper domain-containing protein</fullName>
    </recommendedName>
</protein>
<gene>
    <name evidence="2" type="ORF">L3556_10955</name>
</gene>
<evidence type="ECO:0000256" key="1">
    <source>
        <dbReference type="SAM" id="MobiDB-lite"/>
    </source>
</evidence>
<feature type="region of interest" description="Disordered" evidence="1">
    <location>
        <begin position="331"/>
        <end position="362"/>
    </location>
</feature>
<evidence type="ECO:0008006" key="4">
    <source>
        <dbReference type="Google" id="ProtNLM"/>
    </source>
</evidence>
<name>A0ABT6F0Q9_9SYNE</name>
<evidence type="ECO:0000313" key="2">
    <source>
        <dbReference type="EMBL" id="MDG2991444.1"/>
    </source>
</evidence>
<organism evidence="2 3">
    <name type="scientific">Candidatus Synechococcus calcipolaris G9</name>
    <dbReference type="NCBI Taxonomy" id="1497997"/>
    <lineage>
        <taxon>Bacteria</taxon>
        <taxon>Bacillati</taxon>
        <taxon>Cyanobacteriota</taxon>
        <taxon>Cyanophyceae</taxon>
        <taxon>Synechococcales</taxon>
        <taxon>Synechococcaceae</taxon>
        <taxon>Synechococcus</taxon>
    </lineage>
</organism>
<feature type="compositionally biased region" description="Low complexity" evidence="1">
    <location>
        <begin position="341"/>
        <end position="354"/>
    </location>
</feature>
<proteinExistence type="predicted"/>
<dbReference type="RefSeq" id="WP_277867312.1">
    <property type="nucleotide sequence ID" value="NZ_JAKKUT010000002.1"/>
</dbReference>
<dbReference type="EMBL" id="JAKKUT010000002">
    <property type="protein sequence ID" value="MDG2991444.1"/>
    <property type="molecule type" value="Genomic_DNA"/>
</dbReference>
<reference evidence="2" key="1">
    <citation type="journal article" date="2022" name="Genome Biol. Evol.">
        <title>A New Gene Family Diagnostic for Intracellular Biomineralization of Amorphous Ca Carbonates by Cyanobacteria.</title>
        <authorList>
            <person name="Benzerara K."/>
            <person name="Duprat E."/>
            <person name="Bitard-Feildel T."/>
            <person name="Caumes G."/>
            <person name="Cassier-Chauvat C."/>
            <person name="Chauvat F."/>
            <person name="Dezi M."/>
            <person name="Diop S.I."/>
            <person name="Gaschignard G."/>
            <person name="Gorgen S."/>
            <person name="Gugger M."/>
            <person name="Lopez-Garcia P."/>
            <person name="Millet M."/>
            <person name="Skouri-Panet F."/>
            <person name="Moreira D."/>
            <person name="Callebaut I."/>
        </authorList>
    </citation>
    <scope>NUCLEOTIDE SEQUENCE</scope>
    <source>
        <strain evidence="2">G9</strain>
    </source>
</reference>
<keyword evidence="3" id="KW-1185">Reference proteome</keyword>
<evidence type="ECO:0000313" key="3">
    <source>
        <dbReference type="Proteomes" id="UP001154265"/>
    </source>
</evidence>